<accession>A0A1L3GGE0</accession>
<proteinExistence type="predicted"/>
<dbReference type="Proteomes" id="UP000182264">
    <property type="component" value="Chromosome"/>
</dbReference>
<keyword evidence="2" id="KW-1185">Reference proteome</keyword>
<dbReference type="Gene3D" id="3.30.70.1150">
    <property type="entry name" value="ACT-like. Chain A, domain 2"/>
    <property type="match status" value="1"/>
</dbReference>
<sequence length="88" mass="9976">MAQDHHFILGVHVDNRIKRASDVQQLLTDYGCNIKTRIGLHEVTGNFCAGFGLILLEMIGETVKIEELSERLEKIEGVSVQRMVFEHP</sequence>
<dbReference type="InterPro" id="IPR045865">
    <property type="entry name" value="ACT-like_dom_sf"/>
</dbReference>
<dbReference type="OrthoDB" id="1121298at2"/>
<evidence type="ECO:0000313" key="2">
    <source>
        <dbReference type="Proteomes" id="UP000182264"/>
    </source>
</evidence>
<dbReference type="EMBL" id="CP015518">
    <property type="protein sequence ID" value="APG25012.1"/>
    <property type="molecule type" value="Genomic_DNA"/>
</dbReference>
<reference evidence="1 2" key="1">
    <citation type="journal article" date="2017" name="Genome Announc.">
        <title>Complete Genome Sequences of Two Acetylene-Fermenting Pelobacter acetylenicus Strains.</title>
        <authorList>
            <person name="Sutton J.M."/>
            <person name="Baesman S.M."/>
            <person name="Fierst J.L."/>
            <person name="Poret-Peterson A.T."/>
            <person name="Oremland R.S."/>
            <person name="Dunlap D.S."/>
            <person name="Akob D.M."/>
        </authorList>
    </citation>
    <scope>NUCLEOTIDE SEQUENCE [LARGE SCALE GENOMIC DNA]</scope>
    <source>
        <strain evidence="1 2">DSM 3247</strain>
    </source>
</reference>
<dbReference type="KEGG" id="pace:A6070_02240"/>
<dbReference type="RefSeq" id="WP_072286861.1">
    <property type="nucleotide sequence ID" value="NZ_CP015455.1"/>
</dbReference>
<evidence type="ECO:0000313" key="1">
    <source>
        <dbReference type="EMBL" id="APG25012.1"/>
    </source>
</evidence>
<protein>
    <recommendedName>
        <fullName evidence="3">Iron-only hydrogenase system regulator</fullName>
    </recommendedName>
</protein>
<name>A0A1L3GGE0_SYNAC</name>
<dbReference type="AlphaFoldDB" id="A0A1L3GGE0"/>
<gene>
    <name evidence="1" type="ORF">A7E75_08275</name>
</gene>
<organism evidence="1 2">
    <name type="scientific">Syntrophotalea acetylenica</name>
    <name type="common">Pelobacter acetylenicus</name>
    <dbReference type="NCBI Taxonomy" id="29542"/>
    <lineage>
        <taxon>Bacteria</taxon>
        <taxon>Pseudomonadati</taxon>
        <taxon>Thermodesulfobacteriota</taxon>
        <taxon>Desulfuromonadia</taxon>
        <taxon>Desulfuromonadales</taxon>
        <taxon>Syntrophotaleaceae</taxon>
        <taxon>Syntrophotalea</taxon>
    </lineage>
</organism>
<dbReference type="SUPFAM" id="SSF55021">
    <property type="entry name" value="ACT-like"/>
    <property type="match status" value="1"/>
</dbReference>
<evidence type="ECO:0008006" key="3">
    <source>
        <dbReference type="Google" id="ProtNLM"/>
    </source>
</evidence>
<dbReference type="STRING" id="29542.A6070_02240"/>
<dbReference type="InterPro" id="IPR027271">
    <property type="entry name" value="Acetolactate_synth/TF_NikR_C"/>
</dbReference>